<sequence>MVLVKALILQKRVRYCFSTYNLLRIPSRAPLHSLVSLLPGLMQTLDDCGSPPLAERAPTLSRPTELRTSDRKKHDGQLNVAAGCKSWLCGNTNSTVTQRKEIDLFVNTETGVLEFRDPEFRDPKLERLIALTPADRKWISSRTSTTAGATRKADQFKGSDDYLRTKFEEYISAALASVRYRDFVAKGQGNSVIISGGTGNDANSMDDFNALWIAEFKNTKAYEVWDRTTDPMLFDIVEPRHPCNEKPSVVADIGLRLQEGLQDLKLEQQLAPAHVRYWAFVAGAVVCAESYGLVELLNISAPVVTVTIDGSVGIGCSMVRAEARKVLNKAEIRSLRRVEFMPSDSDHPDSFTFLDPDDVVRSVRPSSYG</sequence>
<dbReference type="PANTHER" id="PTHR31017:SF1">
    <property type="entry name" value="LATE SECRETORY PATHWAY PROTEIN AVL9 HOMOLOG"/>
    <property type="match status" value="1"/>
</dbReference>
<dbReference type="InterPro" id="IPR018307">
    <property type="entry name" value="ABL9/DENND6_dom"/>
</dbReference>
<name>A0AAD6YKS0_9AGAR</name>
<evidence type="ECO:0000313" key="4">
    <source>
        <dbReference type="Proteomes" id="UP001219525"/>
    </source>
</evidence>
<dbReference type="Proteomes" id="UP001219525">
    <property type="component" value="Unassembled WGS sequence"/>
</dbReference>
<keyword evidence="4" id="KW-1185">Reference proteome</keyword>
<comment type="caution">
    <text evidence="3">The sequence shown here is derived from an EMBL/GenBank/DDBJ whole genome shotgun (WGS) entry which is preliminary data.</text>
</comment>
<dbReference type="Pfam" id="PF09794">
    <property type="entry name" value="Avl9"/>
    <property type="match status" value="2"/>
</dbReference>
<evidence type="ECO:0000313" key="3">
    <source>
        <dbReference type="EMBL" id="KAJ7222306.1"/>
    </source>
</evidence>
<accession>A0AAD6YKS0</accession>
<dbReference type="EMBL" id="JARJCW010000007">
    <property type="protein sequence ID" value="KAJ7222306.1"/>
    <property type="molecule type" value="Genomic_DNA"/>
</dbReference>
<dbReference type="GO" id="GO:0005737">
    <property type="term" value="C:cytoplasm"/>
    <property type="evidence" value="ECO:0007669"/>
    <property type="project" value="TreeGrafter"/>
</dbReference>
<feature type="domain" description="AVL9/DENND6" evidence="2">
    <location>
        <begin position="1"/>
        <end position="74"/>
    </location>
</feature>
<gene>
    <name evidence="3" type="ORF">GGX14DRAFT_663200</name>
</gene>
<dbReference type="InterPro" id="IPR051731">
    <property type="entry name" value="DENND11/AVL9_GEFs"/>
</dbReference>
<protein>
    <recommendedName>
        <fullName evidence="2">AVL9/DENND6 domain-containing protein</fullName>
    </recommendedName>
</protein>
<feature type="domain" description="AVL9/DENND6" evidence="2">
    <location>
        <begin position="82"/>
        <end position="178"/>
    </location>
</feature>
<feature type="region of interest" description="Disordered" evidence="1">
    <location>
        <begin position="51"/>
        <end position="73"/>
    </location>
</feature>
<dbReference type="AlphaFoldDB" id="A0AAD6YKS0"/>
<evidence type="ECO:0000259" key="2">
    <source>
        <dbReference type="Pfam" id="PF09794"/>
    </source>
</evidence>
<reference evidence="3" key="1">
    <citation type="submission" date="2023-03" db="EMBL/GenBank/DDBJ databases">
        <title>Massive genome expansion in bonnet fungi (Mycena s.s.) driven by repeated elements and novel gene families across ecological guilds.</title>
        <authorList>
            <consortium name="Lawrence Berkeley National Laboratory"/>
            <person name="Harder C.B."/>
            <person name="Miyauchi S."/>
            <person name="Viragh M."/>
            <person name="Kuo A."/>
            <person name="Thoen E."/>
            <person name="Andreopoulos B."/>
            <person name="Lu D."/>
            <person name="Skrede I."/>
            <person name="Drula E."/>
            <person name="Henrissat B."/>
            <person name="Morin E."/>
            <person name="Kohler A."/>
            <person name="Barry K."/>
            <person name="LaButti K."/>
            <person name="Morin E."/>
            <person name="Salamov A."/>
            <person name="Lipzen A."/>
            <person name="Mereny Z."/>
            <person name="Hegedus B."/>
            <person name="Baldrian P."/>
            <person name="Stursova M."/>
            <person name="Weitz H."/>
            <person name="Taylor A."/>
            <person name="Grigoriev I.V."/>
            <person name="Nagy L.G."/>
            <person name="Martin F."/>
            <person name="Kauserud H."/>
        </authorList>
    </citation>
    <scope>NUCLEOTIDE SEQUENCE</scope>
    <source>
        <strain evidence="3">9144</strain>
    </source>
</reference>
<proteinExistence type="predicted"/>
<evidence type="ECO:0000256" key="1">
    <source>
        <dbReference type="SAM" id="MobiDB-lite"/>
    </source>
</evidence>
<dbReference type="PANTHER" id="PTHR31017">
    <property type="entry name" value="LATE SECRETORY PATHWAY PROTEIN AVL9-RELATED"/>
    <property type="match status" value="1"/>
</dbReference>
<feature type="compositionally biased region" description="Basic and acidic residues" evidence="1">
    <location>
        <begin position="64"/>
        <end position="73"/>
    </location>
</feature>
<organism evidence="3 4">
    <name type="scientific">Mycena pura</name>
    <dbReference type="NCBI Taxonomy" id="153505"/>
    <lineage>
        <taxon>Eukaryota</taxon>
        <taxon>Fungi</taxon>
        <taxon>Dikarya</taxon>
        <taxon>Basidiomycota</taxon>
        <taxon>Agaricomycotina</taxon>
        <taxon>Agaricomycetes</taxon>
        <taxon>Agaricomycetidae</taxon>
        <taxon>Agaricales</taxon>
        <taxon>Marasmiineae</taxon>
        <taxon>Mycenaceae</taxon>
        <taxon>Mycena</taxon>
    </lineage>
</organism>